<accession>A0AA35MCN8</accession>
<dbReference type="AlphaFoldDB" id="A0AA35MCN8"/>
<comment type="caution">
    <text evidence="1">The sequence shown here is derived from an EMBL/GenBank/DDBJ whole genome shotgun (WGS) entry which is preliminary data.</text>
</comment>
<name>A0AA35MCN8_9HYPO</name>
<dbReference type="Proteomes" id="UP001160390">
    <property type="component" value="Unassembled WGS sequence"/>
</dbReference>
<evidence type="ECO:0000313" key="2">
    <source>
        <dbReference type="Proteomes" id="UP001160390"/>
    </source>
</evidence>
<proteinExistence type="predicted"/>
<sequence length="149" mass="15544">MSAEVTPSFCKLTSQDARTTLFETGLAGKAFLLAGDVEGSRVELAVALGGEEIEAFLVLVERGDAGAGGGIGTNCHGPKDETVLGSHGECDERLNAIGTGVFGISDSRFWDVILRITGIRGSETAFLHIVINNRALLPLRTSLRASIGG</sequence>
<protein>
    <submittedName>
        <fullName evidence="1">Uncharacterized protein</fullName>
    </submittedName>
</protein>
<organism evidence="1 2">
    <name type="scientific">Clonostachys chloroleuca</name>
    <dbReference type="NCBI Taxonomy" id="1926264"/>
    <lineage>
        <taxon>Eukaryota</taxon>
        <taxon>Fungi</taxon>
        <taxon>Dikarya</taxon>
        <taxon>Ascomycota</taxon>
        <taxon>Pezizomycotina</taxon>
        <taxon>Sordariomycetes</taxon>
        <taxon>Hypocreomycetidae</taxon>
        <taxon>Hypocreales</taxon>
        <taxon>Bionectriaceae</taxon>
        <taxon>Clonostachys</taxon>
    </lineage>
</organism>
<gene>
    <name evidence="1" type="ORF">CCHLO57077_00012419</name>
</gene>
<dbReference type="EMBL" id="CABFNP030001250">
    <property type="protein sequence ID" value="CAI6094329.1"/>
    <property type="molecule type" value="Genomic_DNA"/>
</dbReference>
<reference evidence="1" key="1">
    <citation type="submission" date="2023-01" db="EMBL/GenBank/DDBJ databases">
        <authorList>
            <person name="Piombo E."/>
        </authorList>
    </citation>
    <scope>NUCLEOTIDE SEQUENCE</scope>
</reference>
<evidence type="ECO:0000313" key="1">
    <source>
        <dbReference type="EMBL" id="CAI6094329.1"/>
    </source>
</evidence>
<keyword evidence="2" id="KW-1185">Reference proteome</keyword>